<evidence type="ECO:0000259" key="2">
    <source>
        <dbReference type="Pfam" id="PF01433"/>
    </source>
</evidence>
<keyword evidence="4" id="KW-1185">Reference proteome</keyword>
<dbReference type="GO" id="GO:0008237">
    <property type="term" value="F:metallopeptidase activity"/>
    <property type="evidence" value="ECO:0007669"/>
    <property type="project" value="InterPro"/>
</dbReference>
<protein>
    <recommendedName>
        <fullName evidence="2">Peptidase M1 membrane alanine aminopeptidase domain-containing protein</fullName>
    </recommendedName>
</protein>
<gene>
    <name evidence="3" type="ORF">FO440_13630</name>
</gene>
<feature type="transmembrane region" description="Helical" evidence="1">
    <location>
        <begin position="98"/>
        <end position="124"/>
    </location>
</feature>
<dbReference type="EMBL" id="VLPK01000002">
    <property type="protein sequence ID" value="TSJ40778.1"/>
    <property type="molecule type" value="Genomic_DNA"/>
</dbReference>
<name>A0A556MLR0_9SPHI</name>
<reference evidence="3 4" key="1">
    <citation type="submission" date="2019-07" db="EMBL/GenBank/DDBJ databases">
        <authorList>
            <person name="Huq M.A."/>
        </authorList>
    </citation>
    <scope>NUCLEOTIDE SEQUENCE [LARGE SCALE GENOMIC DNA]</scope>
    <source>
        <strain evidence="3 4">MAH-19</strain>
    </source>
</reference>
<feature type="transmembrane region" description="Helical" evidence="1">
    <location>
        <begin position="322"/>
        <end position="342"/>
    </location>
</feature>
<dbReference type="Gene3D" id="1.10.390.10">
    <property type="entry name" value="Neutral Protease Domain 2"/>
    <property type="match status" value="1"/>
</dbReference>
<organism evidence="3 4">
    <name type="scientific">Mucilaginibacter corticis</name>
    <dbReference type="NCBI Taxonomy" id="2597670"/>
    <lineage>
        <taxon>Bacteria</taxon>
        <taxon>Pseudomonadati</taxon>
        <taxon>Bacteroidota</taxon>
        <taxon>Sphingobacteriia</taxon>
        <taxon>Sphingobacteriales</taxon>
        <taxon>Sphingobacteriaceae</taxon>
        <taxon>Mucilaginibacter</taxon>
    </lineage>
</organism>
<dbReference type="SUPFAM" id="SSF55486">
    <property type="entry name" value="Metalloproteases ('zincins'), catalytic domain"/>
    <property type="match status" value="1"/>
</dbReference>
<feature type="transmembrane region" description="Helical" evidence="1">
    <location>
        <begin position="51"/>
        <end position="77"/>
    </location>
</feature>
<evidence type="ECO:0000313" key="3">
    <source>
        <dbReference type="EMBL" id="TSJ40778.1"/>
    </source>
</evidence>
<dbReference type="AlphaFoldDB" id="A0A556MLR0"/>
<evidence type="ECO:0000256" key="1">
    <source>
        <dbReference type="SAM" id="Phobius"/>
    </source>
</evidence>
<proteinExistence type="predicted"/>
<feature type="transmembrane region" description="Helical" evidence="1">
    <location>
        <begin position="408"/>
        <end position="432"/>
    </location>
</feature>
<feature type="domain" description="Peptidase M1 membrane alanine aminopeptidase" evidence="2">
    <location>
        <begin position="894"/>
        <end position="1065"/>
    </location>
</feature>
<keyword evidence="1" id="KW-1133">Transmembrane helix</keyword>
<accession>A0A556MLR0</accession>
<feature type="transmembrane region" description="Helical" evidence="1">
    <location>
        <begin position="528"/>
        <end position="550"/>
    </location>
</feature>
<keyword evidence="1" id="KW-0472">Membrane</keyword>
<feature type="transmembrane region" description="Helical" evidence="1">
    <location>
        <begin position="476"/>
        <end position="493"/>
    </location>
</feature>
<sequence length="1216" mass="141252">MFWQIFTFEIKYRLKRPATYLYFATFLLLTAAVYGAGLVNGSEKVYYNSPIFTAIIFTFLSLFMMLVSSAVMGVPLYRDIDYNTKNYYMAYPITENGYFWGRYLGSFIFVLLISTSLIFGAYVGTFLGPLFDWVPDKRIDHNHLVYFLQPFFCIVIPNLFFTSSIFFGLVALTRNVKIIYTASILLLIAYLLSNFLIRDIENKNLVKLLDPFALNTISLETRFYTPAEQNTLMVPIKGYVLYNRIIWACVGLLILLATYFGFSFKRFFGGGRMKKQVAETGEGLRAYLSALPKVSISFAGNYYRRIMFNMAKIEYLSIVRDVYFRVILLGGVIFLALDYWIGDQLYSVPNYPLTVNLMTYKNYDYLLFIFIIIVFYTGETIHRDKTSRFAIINDALPTPDWVLYGSKLLGLITLAFALSTIPLIVGLLVQVFKGFTDFRLDVYFTELYAITFPQFIQMIMLSFAVHIIVNNKFAGHGISIIIWVIMYSLRNFGHMDYNLLFYSYMPNYIWSDMDGIGHMARPVFWFNFYWMIFGCLLLILAAMFFSRGVVSTFKERWSIFKQRFHGVPKYLFFGLIICFFAVGSYIYYNVSYINDYLSTTETEYRQSQYEKTLKKYEKLDQPKVTSLKMFADIFPMERKVLVKGIIKLVNKTGVAISTLHLNGTGLESFTVKYNNKNMAVTYPLLYKRGQFNWFRSKKDTAKYRIYKLPAIMQPGDSAILEINSVVAYRGFTNDISGTDIVHNGTFYAGGLPTIGYDPDNELNSDEKRTKYHLPEKKDEYPPQTDKKGISTLLFNDDADLVNYDITVSTIGDQLAIAPGYLDKAWKKDGRNYYHYIQDDPKVDLFFDVVSARYTTKFDSITMFNGKKVRLELYYHYAHAFNLNRFMAAYKDGIDYYSKSYGPFQFKQMRLLEYPKYRTFAQSFPNTVSYEEGFGWTTDFRDPKKFDYAYFVTAHELAHQWWGHQVVPNRTRGSNLISEALAEYTALILTQRKYGRDNMKRFLKQELDGYLRGRASETKKENVFINCNKPYEWYQKGSLILYGLQDLIGMDTLNNALREFRNAYAFHPDPPFPGSNDLYRYINKHVPDSVKYYLDDTWNKITLYENKMDDVTSVPTGKKDEYKVTMKVSTRKMYADSAGNEKPALKMNDYIDIGVFAAETEDKLGRTQTNPLYLKKYKLKAGQHTISVIVKGKPVKAGIDPYVKLIDRIPDDNIKDL</sequence>
<feature type="transmembrane region" description="Helical" evidence="1">
    <location>
        <begin position="362"/>
        <end position="378"/>
    </location>
</feature>
<keyword evidence="1" id="KW-0812">Transmembrane</keyword>
<dbReference type="InterPro" id="IPR027268">
    <property type="entry name" value="Peptidase_M4/M1_CTD_sf"/>
</dbReference>
<dbReference type="InterPro" id="IPR014782">
    <property type="entry name" value="Peptidase_M1_dom"/>
</dbReference>
<feature type="transmembrane region" description="Helical" evidence="1">
    <location>
        <begin position="20"/>
        <end position="39"/>
    </location>
</feature>
<dbReference type="Proteomes" id="UP000318733">
    <property type="component" value="Unassembled WGS sequence"/>
</dbReference>
<feature type="transmembrane region" description="Helical" evidence="1">
    <location>
        <begin position="570"/>
        <end position="588"/>
    </location>
</feature>
<feature type="transmembrane region" description="Helical" evidence="1">
    <location>
        <begin position="144"/>
        <end position="171"/>
    </location>
</feature>
<feature type="transmembrane region" description="Helical" evidence="1">
    <location>
        <begin position="447"/>
        <end position="469"/>
    </location>
</feature>
<dbReference type="RefSeq" id="WP_144248816.1">
    <property type="nucleotide sequence ID" value="NZ_VLPK01000002.1"/>
</dbReference>
<dbReference type="Pfam" id="PF01433">
    <property type="entry name" value="Peptidase_M1"/>
    <property type="match status" value="1"/>
</dbReference>
<dbReference type="OrthoDB" id="100605at2"/>
<comment type="caution">
    <text evidence="3">The sequence shown here is derived from an EMBL/GenBank/DDBJ whole genome shotgun (WGS) entry which is preliminary data.</text>
</comment>
<feature type="transmembrane region" description="Helical" evidence="1">
    <location>
        <begin position="178"/>
        <end position="197"/>
    </location>
</feature>
<feature type="transmembrane region" description="Helical" evidence="1">
    <location>
        <begin position="245"/>
        <end position="264"/>
    </location>
</feature>
<dbReference type="GO" id="GO:0008270">
    <property type="term" value="F:zinc ion binding"/>
    <property type="evidence" value="ECO:0007669"/>
    <property type="project" value="InterPro"/>
</dbReference>
<evidence type="ECO:0000313" key="4">
    <source>
        <dbReference type="Proteomes" id="UP000318733"/>
    </source>
</evidence>